<dbReference type="Gene3D" id="1.10.10.60">
    <property type="entry name" value="Homeodomain-like"/>
    <property type="match status" value="1"/>
</dbReference>
<comment type="caution">
    <text evidence="4">The sequence shown here is derived from an EMBL/GenBank/DDBJ whole genome shotgun (WGS) entry which is preliminary data.</text>
</comment>
<dbReference type="PANTHER" id="PTHR43479:SF11">
    <property type="entry name" value="ACREF_ENVCD OPERON REPRESSOR-RELATED"/>
    <property type="match status" value="1"/>
</dbReference>
<dbReference type="RefSeq" id="WP_122923489.1">
    <property type="nucleotide sequence ID" value="NZ_RHHU01000005.1"/>
</dbReference>
<evidence type="ECO:0000256" key="1">
    <source>
        <dbReference type="ARBA" id="ARBA00023125"/>
    </source>
</evidence>
<dbReference type="SUPFAM" id="SSF48498">
    <property type="entry name" value="Tetracyclin repressor-like, C-terminal domain"/>
    <property type="match status" value="1"/>
</dbReference>
<sequence length="202" mass="23670">MLEPRQKQRRGEKTREKILKMALKLFSEKGYDKVTVDEIVSQTGTSKGSFYQHFSAKSDIFLVRFAEVDEYYSEVYQSFPKEMDATEKIMIFIRKLMSFLEMEMGKDLMKVIYSSALNSKEHTYFSDSNRSLFRIIQLLLEDAKEQGVITTEHTVEEMSTMLTQSMMGIIYYWGLHDTKQSLEELAMPLITTVMRGMKVEKR</sequence>
<dbReference type="SUPFAM" id="SSF46689">
    <property type="entry name" value="Homeodomain-like"/>
    <property type="match status" value="1"/>
</dbReference>
<organism evidence="4 5">
    <name type="scientific">Brevibacillus nitrificans</name>
    <dbReference type="NCBI Taxonomy" id="651560"/>
    <lineage>
        <taxon>Bacteria</taxon>
        <taxon>Bacillati</taxon>
        <taxon>Bacillota</taxon>
        <taxon>Bacilli</taxon>
        <taxon>Bacillales</taxon>
        <taxon>Paenibacillaceae</taxon>
        <taxon>Brevibacillus</taxon>
    </lineage>
</organism>
<feature type="domain" description="HTH tetR-type" evidence="3">
    <location>
        <begin position="12"/>
        <end position="72"/>
    </location>
</feature>
<proteinExistence type="predicted"/>
<dbReference type="InterPro" id="IPR009057">
    <property type="entry name" value="Homeodomain-like_sf"/>
</dbReference>
<dbReference type="AlphaFoldDB" id="A0A3M8DG51"/>
<dbReference type="InterPro" id="IPR050624">
    <property type="entry name" value="HTH-type_Tx_Regulator"/>
</dbReference>
<feature type="DNA-binding region" description="H-T-H motif" evidence="2">
    <location>
        <begin position="35"/>
        <end position="54"/>
    </location>
</feature>
<gene>
    <name evidence="4" type="ORF">EDM59_10005</name>
</gene>
<evidence type="ECO:0000313" key="4">
    <source>
        <dbReference type="EMBL" id="RNB86511.1"/>
    </source>
</evidence>
<evidence type="ECO:0000313" key="5">
    <source>
        <dbReference type="Proteomes" id="UP000269573"/>
    </source>
</evidence>
<evidence type="ECO:0000256" key="2">
    <source>
        <dbReference type="PROSITE-ProRule" id="PRU00335"/>
    </source>
</evidence>
<reference evidence="4 5" key="1">
    <citation type="submission" date="2018-10" db="EMBL/GenBank/DDBJ databases">
        <title>Phylogenomics of Brevibacillus.</title>
        <authorList>
            <person name="Dunlap C."/>
        </authorList>
    </citation>
    <scope>NUCLEOTIDE SEQUENCE [LARGE SCALE GENOMIC DNA]</scope>
    <source>
        <strain evidence="4 5">JCM 15774</strain>
    </source>
</reference>
<dbReference type="Proteomes" id="UP000269573">
    <property type="component" value="Unassembled WGS sequence"/>
</dbReference>
<dbReference type="Pfam" id="PF00440">
    <property type="entry name" value="TetR_N"/>
    <property type="match status" value="1"/>
</dbReference>
<dbReference type="PRINTS" id="PR00455">
    <property type="entry name" value="HTHTETR"/>
</dbReference>
<dbReference type="PANTHER" id="PTHR43479">
    <property type="entry name" value="ACREF/ENVCD OPERON REPRESSOR-RELATED"/>
    <property type="match status" value="1"/>
</dbReference>
<protein>
    <submittedName>
        <fullName evidence="4">TetR/AcrR family transcriptional regulator</fullName>
    </submittedName>
</protein>
<dbReference type="GO" id="GO:0003677">
    <property type="term" value="F:DNA binding"/>
    <property type="evidence" value="ECO:0007669"/>
    <property type="project" value="UniProtKB-UniRule"/>
</dbReference>
<evidence type="ECO:0000259" key="3">
    <source>
        <dbReference type="PROSITE" id="PS50977"/>
    </source>
</evidence>
<keyword evidence="1 2" id="KW-0238">DNA-binding</keyword>
<dbReference type="PROSITE" id="PS50977">
    <property type="entry name" value="HTH_TETR_2"/>
    <property type="match status" value="1"/>
</dbReference>
<dbReference type="InterPro" id="IPR001647">
    <property type="entry name" value="HTH_TetR"/>
</dbReference>
<dbReference type="InterPro" id="IPR036271">
    <property type="entry name" value="Tet_transcr_reg_TetR-rel_C_sf"/>
</dbReference>
<dbReference type="EMBL" id="RHHU01000005">
    <property type="protein sequence ID" value="RNB86511.1"/>
    <property type="molecule type" value="Genomic_DNA"/>
</dbReference>
<keyword evidence="5" id="KW-1185">Reference proteome</keyword>
<name>A0A3M8DG51_9BACL</name>
<dbReference type="Gene3D" id="1.10.357.10">
    <property type="entry name" value="Tetracycline Repressor, domain 2"/>
    <property type="match status" value="1"/>
</dbReference>
<accession>A0A3M8DG51</accession>